<evidence type="ECO:0000313" key="4">
    <source>
        <dbReference type="Proteomes" id="UP000000763"/>
    </source>
</evidence>
<dbReference type="AlphaFoldDB" id="Q5JK94"/>
<reference evidence="4" key="3">
    <citation type="journal article" date="2008" name="Nucleic Acids Res.">
        <title>The rice annotation project database (RAP-DB): 2008 update.</title>
        <authorList>
            <consortium name="The rice annotation project (RAP)"/>
        </authorList>
    </citation>
    <scope>GENOME REANNOTATION</scope>
    <source>
        <strain evidence="4">cv. Nipponbare</strain>
    </source>
</reference>
<accession>Q5JK94</accession>
<organism evidence="3">
    <name type="scientific">Oryza sativa subsp. japonica</name>
    <name type="common">Rice</name>
    <dbReference type="NCBI Taxonomy" id="39947"/>
    <lineage>
        <taxon>Eukaryota</taxon>
        <taxon>Viridiplantae</taxon>
        <taxon>Streptophyta</taxon>
        <taxon>Embryophyta</taxon>
        <taxon>Tracheophyta</taxon>
        <taxon>Spermatophyta</taxon>
        <taxon>Magnoliopsida</taxon>
        <taxon>Liliopsida</taxon>
        <taxon>Poales</taxon>
        <taxon>Poaceae</taxon>
        <taxon>BOP clade</taxon>
        <taxon>Oryzoideae</taxon>
        <taxon>Oryzeae</taxon>
        <taxon>Oryzinae</taxon>
        <taxon>Oryza</taxon>
        <taxon>Oryza sativa</taxon>
    </lineage>
</organism>
<dbReference type="Proteomes" id="UP000817658">
    <property type="component" value="Chromosome 1"/>
</dbReference>
<dbReference type="Proteomes" id="UP000000763">
    <property type="component" value="Chromosome 1"/>
</dbReference>
<feature type="compositionally biased region" description="Basic residues" evidence="1">
    <location>
        <begin position="25"/>
        <end position="36"/>
    </location>
</feature>
<name>Q5JK94_ORYSJ</name>
<evidence type="ECO:0000313" key="2">
    <source>
        <dbReference type="EMBL" id="BAD88090.1"/>
    </source>
</evidence>
<proteinExistence type="predicted"/>
<evidence type="ECO:0000256" key="1">
    <source>
        <dbReference type="SAM" id="MobiDB-lite"/>
    </source>
</evidence>
<feature type="region of interest" description="Disordered" evidence="1">
    <location>
        <begin position="1"/>
        <end position="38"/>
    </location>
</feature>
<evidence type="ECO:0000313" key="3">
    <source>
        <dbReference type="EMBL" id="BAD88113.1"/>
    </source>
</evidence>
<sequence length="55" mass="6177">MPRNCYWKTPVKSSTPAKKLEQLAKKKPPSAPKPKKNKEVIVSSVQGVRLFVKLS</sequence>
<reference evidence="4" key="2">
    <citation type="journal article" date="2005" name="Nature">
        <title>The map-based sequence of the rice genome.</title>
        <authorList>
            <consortium name="International rice genome sequencing project (IRGSP)"/>
            <person name="Matsumoto T."/>
            <person name="Wu J."/>
            <person name="Kanamori H."/>
            <person name="Katayose Y."/>
            <person name="Fujisawa M."/>
            <person name="Namiki N."/>
            <person name="Mizuno H."/>
            <person name="Yamamoto K."/>
            <person name="Antonio B.A."/>
            <person name="Baba T."/>
            <person name="Sakata K."/>
            <person name="Nagamura Y."/>
            <person name="Aoki H."/>
            <person name="Arikawa K."/>
            <person name="Arita K."/>
            <person name="Bito T."/>
            <person name="Chiden Y."/>
            <person name="Fujitsuka N."/>
            <person name="Fukunaka R."/>
            <person name="Hamada M."/>
            <person name="Harada C."/>
            <person name="Hayashi A."/>
            <person name="Hijishita S."/>
            <person name="Honda M."/>
            <person name="Hosokawa S."/>
            <person name="Ichikawa Y."/>
            <person name="Idonuma A."/>
            <person name="Iijima M."/>
            <person name="Ikeda M."/>
            <person name="Ikeno M."/>
            <person name="Ito K."/>
            <person name="Ito S."/>
            <person name="Ito T."/>
            <person name="Ito Y."/>
            <person name="Ito Y."/>
            <person name="Iwabuchi A."/>
            <person name="Kamiya K."/>
            <person name="Karasawa W."/>
            <person name="Kurita K."/>
            <person name="Katagiri S."/>
            <person name="Kikuta A."/>
            <person name="Kobayashi H."/>
            <person name="Kobayashi N."/>
            <person name="Machita K."/>
            <person name="Maehara T."/>
            <person name="Masukawa M."/>
            <person name="Mizubayashi T."/>
            <person name="Mukai Y."/>
            <person name="Nagasaki H."/>
            <person name="Nagata Y."/>
            <person name="Naito S."/>
            <person name="Nakashima M."/>
            <person name="Nakama Y."/>
            <person name="Nakamichi Y."/>
            <person name="Nakamura M."/>
            <person name="Meguro A."/>
            <person name="Negishi M."/>
            <person name="Ohta I."/>
            <person name="Ohta T."/>
            <person name="Okamoto M."/>
            <person name="Ono N."/>
            <person name="Saji S."/>
            <person name="Sakaguchi M."/>
            <person name="Sakai K."/>
            <person name="Shibata M."/>
            <person name="Shimokawa T."/>
            <person name="Song J."/>
            <person name="Takazaki Y."/>
            <person name="Terasawa K."/>
            <person name="Tsugane M."/>
            <person name="Tsuji K."/>
            <person name="Ueda S."/>
            <person name="Waki K."/>
            <person name="Yamagata H."/>
            <person name="Yamamoto M."/>
            <person name="Yamamoto S."/>
            <person name="Yamane H."/>
            <person name="Yoshiki S."/>
            <person name="Yoshihara R."/>
            <person name="Yukawa K."/>
            <person name="Zhong H."/>
            <person name="Yano M."/>
            <person name="Yuan Q."/>
            <person name="Ouyang S."/>
            <person name="Liu J."/>
            <person name="Jones K.M."/>
            <person name="Gansberger K."/>
            <person name="Moffat K."/>
            <person name="Hill J."/>
            <person name="Bera J."/>
            <person name="Fadrosh D."/>
            <person name="Jin S."/>
            <person name="Johri S."/>
            <person name="Kim M."/>
            <person name="Overton L."/>
            <person name="Reardon M."/>
            <person name="Tsitrin T."/>
            <person name="Vuong H."/>
            <person name="Weaver B."/>
            <person name="Ciecko A."/>
            <person name="Tallon L."/>
            <person name="Jackson J."/>
            <person name="Pai G."/>
            <person name="Aken S.V."/>
            <person name="Utterback T."/>
            <person name="Reidmuller S."/>
            <person name="Feldblyum T."/>
            <person name="Hsiao J."/>
            <person name="Zismann V."/>
            <person name="Iobst S."/>
            <person name="de Vazeille A.R."/>
            <person name="Buell C.R."/>
            <person name="Ying K."/>
            <person name="Li Y."/>
            <person name="Lu T."/>
            <person name="Huang Y."/>
            <person name="Zhao Q."/>
            <person name="Feng Q."/>
            <person name="Zhang L."/>
            <person name="Zhu J."/>
            <person name="Weng Q."/>
            <person name="Mu J."/>
            <person name="Lu Y."/>
            <person name="Fan D."/>
            <person name="Liu Y."/>
            <person name="Guan J."/>
            <person name="Zhang Y."/>
            <person name="Yu S."/>
            <person name="Liu X."/>
            <person name="Zhang Y."/>
            <person name="Hong G."/>
            <person name="Han B."/>
            <person name="Choisne N."/>
            <person name="Demange N."/>
            <person name="Orjeda G."/>
            <person name="Samain S."/>
            <person name="Cattolico L."/>
            <person name="Pelletier E."/>
            <person name="Couloux A."/>
            <person name="Segurens B."/>
            <person name="Wincker P."/>
            <person name="D'Hont A."/>
            <person name="Scarpelli C."/>
            <person name="Weissenbach J."/>
            <person name="Salanoubat M."/>
            <person name="Quetier F."/>
            <person name="Yu Y."/>
            <person name="Kim H.R."/>
            <person name="Rambo T."/>
            <person name="Currie J."/>
            <person name="Collura K."/>
            <person name="Luo M."/>
            <person name="Yang T."/>
            <person name="Ammiraju J.S.S."/>
            <person name="Engler F."/>
            <person name="Soderlund C."/>
            <person name="Wing R.A."/>
            <person name="Palmer L.E."/>
            <person name="de la Bastide M."/>
            <person name="Spiegel L."/>
            <person name="Nascimento L."/>
            <person name="Zutavern T."/>
            <person name="O'Shaughnessy A."/>
            <person name="Dike S."/>
            <person name="Dedhia N."/>
            <person name="Preston R."/>
            <person name="Balija V."/>
            <person name="McCombie W.R."/>
            <person name="Chow T."/>
            <person name="Chen H."/>
            <person name="Chung M."/>
            <person name="Chen C."/>
            <person name="Shaw J."/>
            <person name="Wu H."/>
            <person name="Hsiao K."/>
            <person name="Chao Y."/>
            <person name="Chu M."/>
            <person name="Cheng C."/>
            <person name="Hour A."/>
            <person name="Lee P."/>
            <person name="Lin S."/>
            <person name="Lin Y."/>
            <person name="Liou J."/>
            <person name="Liu S."/>
            <person name="Hsing Y."/>
            <person name="Raghuvanshi S."/>
            <person name="Mohanty A."/>
            <person name="Bharti A.K."/>
            <person name="Gaur A."/>
            <person name="Gupta V."/>
            <person name="Kumar D."/>
            <person name="Ravi V."/>
            <person name="Vij S."/>
            <person name="Kapur A."/>
            <person name="Khurana P."/>
            <person name="Khurana P."/>
            <person name="Khurana J.P."/>
            <person name="Tyagi A.K."/>
            <person name="Gaikwad K."/>
            <person name="Singh A."/>
            <person name="Dalal V."/>
            <person name="Srivastava S."/>
            <person name="Dixit A."/>
            <person name="Pal A.K."/>
            <person name="Ghazi I.A."/>
            <person name="Yadav M."/>
            <person name="Pandit A."/>
            <person name="Bhargava A."/>
            <person name="Sureshbabu K."/>
            <person name="Batra K."/>
            <person name="Sharma T.R."/>
            <person name="Mohapatra T."/>
            <person name="Singh N.K."/>
            <person name="Messing J."/>
            <person name="Nelson A.B."/>
            <person name="Fuks G."/>
            <person name="Kavchok S."/>
            <person name="Keizer G."/>
            <person name="Linton E."/>
            <person name="Llaca V."/>
            <person name="Song R."/>
            <person name="Tanyolac B."/>
            <person name="Young S."/>
            <person name="Ho-Il K."/>
            <person name="Hahn J.H."/>
            <person name="Sangsakoo G."/>
            <person name="Vanavichit A."/>
            <person name="de Mattos Luiz.A.T."/>
            <person name="Zimmer P.D."/>
            <person name="Malone G."/>
            <person name="Dellagostin O."/>
            <person name="de Oliveira A.C."/>
            <person name="Bevan M."/>
            <person name="Bancroft I."/>
            <person name="Minx P."/>
            <person name="Cordum H."/>
            <person name="Wilson R."/>
            <person name="Cheng Z."/>
            <person name="Jin W."/>
            <person name="Jiang J."/>
            <person name="Leong S.A."/>
            <person name="Iwama H."/>
            <person name="Gojobori T."/>
            <person name="Itoh T."/>
            <person name="Niimura Y."/>
            <person name="Fujii Y."/>
            <person name="Habara T."/>
            <person name="Sakai H."/>
            <person name="Sato Y."/>
            <person name="Wilson G."/>
            <person name="Kumar K."/>
            <person name="McCouch S."/>
            <person name="Juretic N."/>
            <person name="Hoen D."/>
            <person name="Wright S."/>
            <person name="Bruskiewich R."/>
            <person name="Bureau T."/>
            <person name="Miyao A."/>
            <person name="Hirochika H."/>
            <person name="Nishikawa T."/>
            <person name="Kadowaki K."/>
            <person name="Sugiura M."/>
            <person name="Burr B."/>
            <person name="Sasaki T."/>
        </authorList>
    </citation>
    <scope>NUCLEOTIDE SEQUENCE [LARGE SCALE GENOMIC DNA]</scope>
    <source>
        <strain evidence="4">cv. Nipponbare</strain>
    </source>
</reference>
<dbReference type="EMBL" id="AP004233">
    <property type="protein sequence ID" value="BAD88113.1"/>
    <property type="molecule type" value="Genomic_DNA"/>
</dbReference>
<dbReference type="EMBL" id="AP004232">
    <property type="protein sequence ID" value="BAD88090.1"/>
    <property type="molecule type" value="Genomic_DNA"/>
</dbReference>
<reference evidence="3" key="1">
    <citation type="journal article" date="2002" name="Nature">
        <title>The genome sequence and structure of rice chromosome 1.</title>
        <authorList>
            <person name="Sasaki T."/>
            <person name="Matsumoto T."/>
            <person name="Yamamoto K."/>
            <person name="Sakata K."/>
            <person name="Baba T."/>
            <person name="Katayose Y."/>
            <person name="Wu J."/>
            <person name="Niimura Y."/>
            <person name="Cheng Z."/>
            <person name="Nagamura Y."/>
            <person name="Antonio B.A."/>
            <person name="Kanamori H."/>
            <person name="Hosokawa S."/>
            <person name="Masukawa M."/>
            <person name="Arikawa K."/>
            <person name="Chiden Y."/>
            <person name="Hayashi M."/>
            <person name="Okamoto M."/>
            <person name="Ando T."/>
            <person name="Aoki H."/>
            <person name="Arita K."/>
            <person name="Hamada M."/>
            <person name="Harada C."/>
            <person name="Hijishita S."/>
            <person name="Honda M."/>
            <person name="Ichikawa Y."/>
            <person name="Idonuma A."/>
            <person name="Iijima M."/>
            <person name="Ikeda M."/>
            <person name="Ikeno M."/>
            <person name="Itoh S."/>
            <person name="Itoh T."/>
            <person name="Itoh Y."/>
            <person name="Itoh Y."/>
            <person name="Iwabuchi A."/>
            <person name="Kamiya K."/>
            <person name="Karasawa W."/>
            <person name="Katagiri S."/>
            <person name="Kikuta A."/>
            <person name="Kobayashi N."/>
            <person name="Kono I."/>
            <person name="Machita K."/>
            <person name="Maehara T."/>
            <person name="Mizuno H."/>
            <person name="Mizubayashi T."/>
            <person name="Mukai Y."/>
            <person name="Nagasaki H."/>
            <person name="Nakashima M."/>
            <person name="Nakama Y."/>
            <person name="Nakamichi Y."/>
            <person name="Nakamura M."/>
            <person name="Namiki N."/>
            <person name="Negishi M."/>
            <person name="Ohta I."/>
            <person name="Ono N."/>
            <person name="Saji S."/>
            <person name="Sakai K."/>
            <person name="Shibata M."/>
            <person name="Shimokawa T."/>
            <person name="Shomura A."/>
            <person name="Song J."/>
            <person name="Takazaki Y."/>
            <person name="Terasawa K."/>
            <person name="Tsuji K."/>
            <person name="Waki K."/>
            <person name="Yamagata H."/>
            <person name="Yamane H."/>
            <person name="Yoshiki S."/>
            <person name="Yoshihara R."/>
            <person name="Yukawa K."/>
            <person name="Zhong H."/>
            <person name="Iwama H."/>
            <person name="Endo T."/>
            <person name="Ito H."/>
            <person name="Hahn J.H."/>
            <person name="Kim H.I."/>
            <person name="Eun M.Y."/>
            <person name="Yano M."/>
            <person name="Jiang J."/>
            <person name="Gojobori T."/>
        </authorList>
    </citation>
    <scope>NUCLEOTIDE SEQUENCE</scope>
</reference>
<gene>
    <name evidence="2" type="ORF">OSJNBa0051H17.13</name>
    <name evidence="3" type="ORF">OSJNBa0065J17.34</name>
</gene>
<protein>
    <submittedName>
        <fullName evidence="3">Uncharacterized protein</fullName>
    </submittedName>
</protein>